<dbReference type="Proteomes" id="UP000265520">
    <property type="component" value="Unassembled WGS sequence"/>
</dbReference>
<evidence type="ECO:0000313" key="2">
    <source>
        <dbReference type="Proteomes" id="UP000265520"/>
    </source>
</evidence>
<evidence type="ECO:0000313" key="1">
    <source>
        <dbReference type="EMBL" id="MCH86812.1"/>
    </source>
</evidence>
<keyword evidence="2" id="KW-1185">Reference proteome</keyword>
<gene>
    <name evidence="1" type="ORF">A2U01_0007672</name>
</gene>
<protein>
    <submittedName>
        <fullName evidence="1">Uncharacterized protein</fullName>
    </submittedName>
</protein>
<feature type="non-terminal residue" evidence="1">
    <location>
        <position position="70"/>
    </location>
</feature>
<dbReference type="AlphaFoldDB" id="A0A392MH39"/>
<name>A0A392MH39_9FABA</name>
<proteinExistence type="predicted"/>
<accession>A0A392MH39</accession>
<organism evidence="1 2">
    <name type="scientific">Trifolium medium</name>
    <dbReference type="NCBI Taxonomy" id="97028"/>
    <lineage>
        <taxon>Eukaryota</taxon>
        <taxon>Viridiplantae</taxon>
        <taxon>Streptophyta</taxon>
        <taxon>Embryophyta</taxon>
        <taxon>Tracheophyta</taxon>
        <taxon>Spermatophyta</taxon>
        <taxon>Magnoliopsida</taxon>
        <taxon>eudicotyledons</taxon>
        <taxon>Gunneridae</taxon>
        <taxon>Pentapetalae</taxon>
        <taxon>rosids</taxon>
        <taxon>fabids</taxon>
        <taxon>Fabales</taxon>
        <taxon>Fabaceae</taxon>
        <taxon>Papilionoideae</taxon>
        <taxon>50 kb inversion clade</taxon>
        <taxon>NPAAA clade</taxon>
        <taxon>Hologalegina</taxon>
        <taxon>IRL clade</taxon>
        <taxon>Trifolieae</taxon>
        <taxon>Trifolium</taxon>
    </lineage>
</organism>
<sequence>MSMLEIKLKLLVKLEEIDAISFKRSWIWFLGGMGLNNLKFGYESDAISVAEASEVLKVIQVLKVEGSDSE</sequence>
<dbReference type="EMBL" id="LXQA010010985">
    <property type="protein sequence ID" value="MCH86812.1"/>
    <property type="molecule type" value="Genomic_DNA"/>
</dbReference>
<comment type="caution">
    <text evidence="1">The sequence shown here is derived from an EMBL/GenBank/DDBJ whole genome shotgun (WGS) entry which is preliminary data.</text>
</comment>
<reference evidence="1 2" key="1">
    <citation type="journal article" date="2018" name="Front. Plant Sci.">
        <title>Red Clover (Trifolium pratense) and Zigzag Clover (T. medium) - A Picture of Genomic Similarities and Differences.</title>
        <authorList>
            <person name="Dluhosova J."/>
            <person name="Istvanek J."/>
            <person name="Nedelnik J."/>
            <person name="Repkova J."/>
        </authorList>
    </citation>
    <scope>NUCLEOTIDE SEQUENCE [LARGE SCALE GENOMIC DNA]</scope>
    <source>
        <strain evidence="2">cv. 10/8</strain>
        <tissue evidence="1">Leaf</tissue>
    </source>
</reference>